<dbReference type="Proteomes" id="UP001233999">
    <property type="component" value="Unassembled WGS sequence"/>
</dbReference>
<feature type="compositionally biased region" description="Low complexity" evidence="8">
    <location>
        <begin position="717"/>
        <end position="727"/>
    </location>
</feature>
<dbReference type="PANTHER" id="PTHR10328:SF3">
    <property type="entry name" value="PROTEIN MAX"/>
    <property type="match status" value="1"/>
</dbReference>
<organism evidence="10 11">
    <name type="scientific">Diploptera punctata</name>
    <name type="common">Pacific beetle cockroach</name>
    <dbReference type="NCBI Taxonomy" id="6984"/>
    <lineage>
        <taxon>Eukaryota</taxon>
        <taxon>Metazoa</taxon>
        <taxon>Ecdysozoa</taxon>
        <taxon>Arthropoda</taxon>
        <taxon>Hexapoda</taxon>
        <taxon>Insecta</taxon>
        <taxon>Pterygota</taxon>
        <taxon>Neoptera</taxon>
        <taxon>Polyneoptera</taxon>
        <taxon>Dictyoptera</taxon>
        <taxon>Blattodea</taxon>
        <taxon>Blaberoidea</taxon>
        <taxon>Blaberidae</taxon>
        <taxon>Diplopterinae</taxon>
        <taxon>Diploptera</taxon>
    </lineage>
</organism>
<reference evidence="10" key="2">
    <citation type="submission" date="2023-05" db="EMBL/GenBank/DDBJ databases">
        <authorList>
            <person name="Fouks B."/>
        </authorList>
    </citation>
    <scope>NUCLEOTIDE SEQUENCE</scope>
    <source>
        <strain evidence="10">Stay&amp;Tobe</strain>
        <tissue evidence="10">Testes</tissue>
    </source>
</reference>
<dbReference type="AlphaFoldDB" id="A0AAD8EA93"/>
<keyword evidence="3" id="KW-0238">DNA-binding</keyword>
<proteinExistence type="inferred from homology"/>
<feature type="compositionally biased region" description="Basic and acidic residues" evidence="8">
    <location>
        <begin position="503"/>
        <end position="529"/>
    </location>
</feature>
<feature type="compositionally biased region" description="Polar residues" evidence="8">
    <location>
        <begin position="728"/>
        <end position="738"/>
    </location>
</feature>
<dbReference type="GO" id="GO:0045944">
    <property type="term" value="P:positive regulation of transcription by RNA polymerase II"/>
    <property type="evidence" value="ECO:0007669"/>
    <property type="project" value="TreeGrafter"/>
</dbReference>
<evidence type="ECO:0000259" key="9">
    <source>
        <dbReference type="PROSITE" id="PS50888"/>
    </source>
</evidence>
<evidence type="ECO:0000256" key="5">
    <source>
        <dbReference type="ARBA" id="ARBA00023163"/>
    </source>
</evidence>
<feature type="coiled-coil region" evidence="7">
    <location>
        <begin position="67"/>
        <end position="94"/>
    </location>
</feature>
<name>A0AAD8EA93_DIPPU</name>
<keyword evidence="11" id="KW-1185">Reference proteome</keyword>
<feature type="domain" description="BHLH" evidence="9">
    <location>
        <begin position="1"/>
        <end position="50"/>
    </location>
</feature>
<dbReference type="SMART" id="SM00353">
    <property type="entry name" value="HLH"/>
    <property type="match status" value="1"/>
</dbReference>
<accession>A0AAD8EA93</accession>
<gene>
    <name evidence="10" type="ORF">L9F63_022995</name>
</gene>
<dbReference type="GO" id="GO:0003677">
    <property type="term" value="F:DNA binding"/>
    <property type="evidence" value="ECO:0007669"/>
    <property type="project" value="UniProtKB-KW"/>
</dbReference>
<dbReference type="SUPFAM" id="SSF47459">
    <property type="entry name" value="HLH, helix-loop-helix DNA-binding domain"/>
    <property type="match status" value="1"/>
</dbReference>
<evidence type="ECO:0000256" key="4">
    <source>
        <dbReference type="ARBA" id="ARBA00023159"/>
    </source>
</evidence>
<dbReference type="GO" id="GO:0046983">
    <property type="term" value="F:protein dimerization activity"/>
    <property type="evidence" value="ECO:0007669"/>
    <property type="project" value="InterPro"/>
</dbReference>
<dbReference type="Pfam" id="PF00010">
    <property type="entry name" value="HLH"/>
    <property type="match status" value="1"/>
</dbReference>
<dbReference type="InterPro" id="IPR011598">
    <property type="entry name" value="bHLH_dom"/>
</dbReference>
<comment type="similarity">
    <text evidence="1">Belongs to the MAX family.</text>
</comment>
<evidence type="ECO:0000256" key="3">
    <source>
        <dbReference type="ARBA" id="ARBA00023125"/>
    </source>
</evidence>
<sequence>DKTRAWERDRRERLNASFNNLSTLLPSYDPAGNLSKIEILQKAANYIRELHNEKNELLAGTIDPSAAKEIEQLKQRVEDLLKRIQQLVDLLRDAGITIPHSSVDPNPKPQRWTNKVKPEVAEKLLEKTNKKKIEGKNEAKKKKKKVSKVQNVKSNATPLKTIMNNSAEGISLKQINSNNITSKIPSIPTKKPKQIKKSKDQIKVKKLPVRFGDKLPTVAQLLGLTMNDIETSPSLIESAVISVHDASTVANPTLINTTAPLPPGFIVIQGNNNVQTSLTTTSVVNHNRQQPCIVMPTNTNTITSDKVVKSPAVPQQIPLVLSKSTSRKINKRKRNNVIAVTKSHLLTAPVMASSIQTCPPPAVLTSPSAAGLAGLGPGTLILANGNIVPVLPPTQFIVNSNHLTTPANPPLIMMQQQKNTVTITTSSSGAPLVTSSVAKSQKRLFQVLMAKSAKKKVLESTATTFANKVPIPALTFKHQTGKSKQVQITVPNNLVKSPNKPKSKSDNENKKPANSDITAEKSNADSTKAAEEIVKEKLTTVNKTVEKEIKLIESDNSHLNEQDSITLSENITDKKLNESLAIGKKTNKNEIDVIQQEKDLNFGNQLPNISDNAKHEILDFNNKEILLDKISRKKEENIAPPITYKRKKNDGNDLCNKRKQIKPDLGNQNSKNPNVSSSKISSDSDTPENTSLITSTTFKQNNCNTYSINALFTTKSSQENNNSFSNETLSNSTFNNDTSSEDINMEVQEIEDGNPTMICENQENLITKCIITLENTKIIKNIPQKLDDNNSTKNNEIVKNSLLAKPTVSDENNESESVDTSNLTVSQQSNVTKSLEQNVYPSLKQEKVSNLKLSQQNQNMLTNSSEINKITILVKS</sequence>
<feature type="region of interest" description="Disordered" evidence="8">
    <location>
        <begin position="133"/>
        <end position="153"/>
    </location>
</feature>
<reference evidence="10" key="1">
    <citation type="journal article" date="2023" name="IScience">
        <title>Live-bearing cockroach genome reveals convergent evolutionary mechanisms linked to viviparity in insects and beyond.</title>
        <authorList>
            <person name="Fouks B."/>
            <person name="Harrison M.C."/>
            <person name="Mikhailova A.A."/>
            <person name="Marchal E."/>
            <person name="English S."/>
            <person name="Carruthers M."/>
            <person name="Jennings E.C."/>
            <person name="Chiamaka E.L."/>
            <person name="Frigard R.A."/>
            <person name="Pippel M."/>
            <person name="Attardo G.M."/>
            <person name="Benoit J.B."/>
            <person name="Bornberg-Bauer E."/>
            <person name="Tobe S.S."/>
        </authorList>
    </citation>
    <scope>NUCLEOTIDE SEQUENCE</scope>
    <source>
        <strain evidence="10">Stay&amp;Tobe</strain>
    </source>
</reference>
<feature type="region of interest" description="Disordered" evidence="8">
    <location>
        <begin position="641"/>
        <end position="691"/>
    </location>
</feature>
<dbReference type="GO" id="GO:0003700">
    <property type="term" value="F:DNA-binding transcription factor activity"/>
    <property type="evidence" value="ECO:0007669"/>
    <property type="project" value="TreeGrafter"/>
</dbReference>
<keyword evidence="2" id="KW-0805">Transcription regulation</keyword>
<feature type="compositionally biased region" description="Low complexity" evidence="8">
    <location>
        <begin position="667"/>
        <end position="684"/>
    </location>
</feature>
<dbReference type="Gene3D" id="4.10.280.10">
    <property type="entry name" value="Helix-loop-helix DNA-binding domain"/>
    <property type="match status" value="1"/>
</dbReference>
<keyword evidence="7" id="KW-0175">Coiled coil</keyword>
<feature type="non-terminal residue" evidence="10">
    <location>
        <position position="1"/>
    </location>
</feature>
<dbReference type="PANTHER" id="PTHR10328">
    <property type="entry name" value="PROTEIN MAX MYC-ASSOCIATED FACTOR X"/>
    <property type="match status" value="1"/>
</dbReference>
<keyword evidence="6" id="KW-0539">Nucleus</keyword>
<dbReference type="InterPro" id="IPR036638">
    <property type="entry name" value="HLH_DNA-bd_sf"/>
</dbReference>
<dbReference type="GO" id="GO:0090575">
    <property type="term" value="C:RNA polymerase II transcription regulator complex"/>
    <property type="evidence" value="ECO:0007669"/>
    <property type="project" value="TreeGrafter"/>
</dbReference>
<keyword evidence="4" id="KW-0010">Activator</keyword>
<feature type="compositionally biased region" description="Polar residues" evidence="8">
    <location>
        <begin position="818"/>
        <end position="829"/>
    </location>
</feature>
<dbReference type="PROSITE" id="PS50888">
    <property type="entry name" value="BHLH"/>
    <property type="match status" value="1"/>
</dbReference>
<comment type="caution">
    <text evidence="10">The sequence shown here is derived from an EMBL/GenBank/DDBJ whole genome shotgun (WGS) entry which is preliminary data.</text>
</comment>
<dbReference type="EMBL" id="JASPKZ010007777">
    <property type="protein sequence ID" value="KAJ9582656.1"/>
    <property type="molecule type" value="Genomic_DNA"/>
</dbReference>
<evidence type="ECO:0000256" key="1">
    <source>
        <dbReference type="ARBA" id="ARBA00007628"/>
    </source>
</evidence>
<feature type="region of interest" description="Disordered" evidence="8">
    <location>
        <begin position="807"/>
        <end position="829"/>
    </location>
</feature>
<evidence type="ECO:0000313" key="10">
    <source>
        <dbReference type="EMBL" id="KAJ9582656.1"/>
    </source>
</evidence>
<feature type="region of interest" description="Disordered" evidence="8">
    <location>
        <begin position="717"/>
        <end position="739"/>
    </location>
</feature>
<keyword evidence="5" id="KW-0804">Transcription</keyword>
<protein>
    <recommendedName>
        <fullName evidence="9">BHLH domain-containing protein</fullName>
    </recommendedName>
</protein>
<evidence type="ECO:0000256" key="2">
    <source>
        <dbReference type="ARBA" id="ARBA00023015"/>
    </source>
</evidence>
<evidence type="ECO:0000256" key="7">
    <source>
        <dbReference type="SAM" id="Coils"/>
    </source>
</evidence>
<feature type="coiled-coil region" evidence="7">
    <location>
        <begin position="535"/>
        <end position="562"/>
    </location>
</feature>
<feature type="region of interest" description="Disordered" evidence="8">
    <location>
        <begin position="490"/>
        <end position="529"/>
    </location>
</feature>
<evidence type="ECO:0000256" key="8">
    <source>
        <dbReference type="SAM" id="MobiDB-lite"/>
    </source>
</evidence>
<evidence type="ECO:0000313" key="11">
    <source>
        <dbReference type="Proteomes" id="UP001233999"/>
    </source>
</evidence>
<evidence type="ECO:0000256" key="6">
    <source>
        <dbReference type="ARBA" id="ARBA00023242"/>
    </source>
</evidence>